<evidence type="ECO:0000256" key="1">
    <source>
        <dbReference type="SAM" id="Phobius"/>
    </source>
</evidence>
<dbReference type="Proteomes" id="UP000003494">
    <property type="component" value="Unassembled WGS sequence"/>
</dbReference>
<dbReference type="AlphaFoldDB" id="C4GCI4"/>
<feature type="transmembrane region" description="Helical" evidence="1">
    <location>
        <begin position="100"/>
        <end position="133"/>
    </location>
</feature>
<keyword evidence="1" id="KW-1133">Transmembrane helix</keyword>
<evidence type="ECO:0000313" key="2">
    <source>
        <dbReference type="EMBL" id="EEP27684.1"/>
    </source>
</evidence>
<comment type="caution">
    <text evidence="2">The sequence shown here is derived from an EMBL/GenBank/DDBJ whole genome shotgun (WGS) entry which is preliminary data.</text>
</comment>
<keyword evidence="1" id="KW-0472">Membrane</keyword>
<organism evidence="2 3">
    <name type="scientific">Shuttleworthella satelles DSM 14600</name>
    <dbReference type="NCBI Taxonomy" id="626523"/>
    <lineage>
        <taxon>Bacteria</taxon>
        <taxon>Bacillati</taxon>
        <taxon>Bacillota</taxon>
        <taxon>Clostridia</taxon>
        <taxon>Lachnospirales</taxon>
        <taxon>Lachnospiraceae</taxon>
        <taxon>Shuttleworthella</taxon>
    </lineage>
</organism>
<sequence length="229" mass="24964">MTSLFSGIFDTSTSTVIAPGYFLLCLGVSFLIGLWLAGIYAYRSRHTQSFMLTLALLPAIVCVVIMMVNGNIGAAVGVAGAFSLVRFRSVAGSAKDIAMIFLAMAAGLIVGMGYLAYAILFALLVGAALFALVQTDFGSTRRSLYRNLRVTIPEDLDYTDLLGDIFKNYCRTSHLVSVKTSNMGSLFKLTYDIELKDPAREKEMLDAIRVRNGNLEITVSQQEVTNEQL</sequence>
<accession>C4GCI4</accession>
<proteinExistence type="predicted"/>
<feature type="transmembrane region" description="Helical" evidence="1">
    <location>
        <begin position="54"/>
        <end position="80"/>
    </location>
</feature>
<gene>
    <name evidence="2" type="ORF">GCWU000342_01678</name>
</gene>
<evidence type="ECO:0008006" key="4">
    <source>
        <dbReference type="Google" id="ProtNLM"/>
    </source>
</evidence>
<dbReference type="HOGENOM" id="CLU_100966_1_0_9"/>
<dbReference type="Pfam" id="PF16316">
    <property type="entry name" value="DUF4956"/>
    <property type="match status" value="1"/>
</dbReference>
<dbReference type="EMBL" id="ACIP02000004">
    <property type="protein sequence ID" value="EEP27684.1"/>
    <property type="molecule type" value="Genomic_DNA"/>
</dbReference>
<protein>
    <recommendedName>
        <fullName evidence="4">DUF4956 domain-containing protein</fullName>
    </recommendedName>
</protein>
<feature type="transmembrane region" description="Helical" evidence="1">
    <location>
        <begin position="20"/>
        <end position="42"/>
    </location>
</feature>
<dbReference type="RefSeq" id="WP_006906673.1">
    <property type="nucleotide sequence ID" value="NZ_GG665867.1"/>
</dbReference>
<dbReference type="STRING" id="626523.GCWU000342_01678"/>
<reference evidence="2" key="1">
    <citation type="submission" date="2009-04" db="EMBL/GenBank/DDBJ databases">
        <authorList>
            <person name="Weinstock G."/>
            <person name="Sodergren E."/>
            <person name="Clifton S."/>
            <person name="Fulton L."/>
            <person name="Fulton B."/>
            <person name="Courtney L."/>
            <person name="Fronick C."/>
            <person name="Harrison M."/>
            <person name="Strong C."/>
            <person name="Farmer C."/>
            <person name="Delahaunty K."/>
            <person name="Markovic C."/>
            <person name="Hall O."/>
            <person name="Minx P."/>
            <person name="Tomlinson C."/>
            <person name="Mitreva M."/>
            <person name="Nelson J."/>
            <person name="Hou S."/>
            <person name="Wollam A."/>
            <person name="Pepin K.H."/>
            <person name="Johnson M."/>
            <person name="Bhonagiri V."/>
            <person name="Nash W.E."/>
            <person name="Warren W."/>
            <person name="Chinwalla A."/>
            <person name="Mardis E.R."/>
            <person name="Wilson R.K."/>
        </authorList>
    </citation>
    <scope>NUCLEOTIDE SEQUENCE [LARGE SCALE GENOMIC DNA]</scope>
    <source>
        <strain evidence="2">DSM 14600</strain>
    </source>
</reference>
<evidence type="ECO:0000313" key="3">
    <source>
        <dbReference type="Proteomes" id="UP000003494"/>
    </source>
</evidence>
<keyword evidence="3" id="KW-1185">Reference proteome</keyword>
<name>C4GCI4_9FIRM</name>
<dbReference type="InterPro" id="IPR032531">
    <property type="entry name" value="DUF4956"/>
</dbReference>
<keyword evidence="1" id="KW-0812">Transmembrane</keyword>
<dbReference type="eggNOG" id="COG1285">
    <property type="taxonomic scope" value="Bacteria"/>
</dbReference>